<dbReference type="Proteomes" id="UP000036356">
    <property type="component" value="Unassembled WGS sequence"/>
</dbReference>
<dbReference type="EMBL" id="LDZY01000042">
    <property type="protein sequence ID" value="KLU63622.1"/>
    <property type="molecule type" value="Genomic_DNA"/>
</dbReference>
<dbReference type="InterPro" id="IPR029063">
    <property type="entry name" value="SAM-dependent_MTases_sf"/>
</dbReference>
<dbReference type="PANTHER" id="PTHR34203">
    <property type="entry name" value="METHYLTRANSFERASE, FKBM FAMILY PROTEIN"/>
    <property type="match status" value="1"/>
</dbReference>
<dbReference type="NCBIfam" id="TIGR01444">
    <property type="entry name" value="fkbM_fam"/>
    <property type="match status" value="1"/>
</dbReference>
<name>A0A0J1FJL9_9FIRM</name>
<evidence type="ECO:0000259" key="1">
    <source>
        <dbReference type="Pfam" id="PF05050"/>
    </source>
</evidence>
<proteinExistence type="predicted"/>
<dbReference type="InterPro" id="IPR052514">
    <property type="entry name" value="SAM-dependent_MTase"/>
</dbReference>
<comment type="caution">
    <text evidence="2">The sequence shown here is derived from an EMBL/GenBank/DDBJ whole genome shotgun (WGS) entry which is preliminary data.</text>
</comment>
<dbReference type="STRING" id="476652.DEAC_c44790"/>
<dbReference type="InterPro" id="IPR006342">
    <property type="entry name" value="FkbM_mtfrase"/>
</dbReference>
<dbReference type="SUPFAM" id="SSF53335">
    <property type="entry name" value="S-adenosyl-L-methionine-dependent methyltransferases"/>
    <property type="match status" value="1"/>
</dbReference>
<keyword evidence="3" id="KW-1185">Reference proteome</keyword>
<dbReference type="AlphaFoldDB" id="A0A0J1FJL9"/>
<dbReference type="PATRIC" id="fig|476652.3.peg.4762"/>
<evidence type="ECO:0000313" key="3">
    <source>
        <dbReference type="Proteomes" id="UP000036356"/>
    </source>
</evidence>
<gene>
    <name evidence="2" type="ORF">DEAC_c44790</name>
</gene>
<feature type="domain" description="Methyltransferase FkbM" evidence="1">
    <location>
        <begin position="5"/>
        <end position="130"/>
    </location>
</feature>
<dbReference type="PANTHER" id="PTHR34203:SF15">
    <property type="entry name" value="SLL1173 PROTEIN"/>
    <property type="match status" value="1"/>
</dbReference>
<reference evidence="2 3" key="1">
    <citation type="submission" date="2015-06" db="EMBL/GenBank/DDBJ databases">
        <title>Draft genome of the moderately acidophilic sulfate reducer Candidatus Desulfosporosinus acididurans strain M1.</title>
        <authorList>
            <person name="Poehlein A."/>
            <person name="Petzsch P."/>
            <person name="Johnson B.D."/>
            <person name="Schloemann M."/>
            <person name="Daniel R."/>
            <person name="Muehling M."/>
        </authorList>
    </citation>
    <scope>NUCLEOTIDE SEQUENCE [LARGE SCALE GENOMIC DNA]</scope>
    <source>
        <strain evidence="2 3">M1</strain>
    </source>
</reference>
<accession>A0A0J1FJL9</accession>
<organism evidence="2 3">
    <name type="scientific">Desulfosporosinus acididurans</name>
    <dbReference type="NCBI Taxonomy" id="476652"/>
    <lineage>
        <taxon>Bacteria</taxon>
        <taxon>Bacillati</taxon>
        <taxon>Bacillota</taxon>
        <taxon>Clostridia</taxon>
        <taxon>Eubacteriales</taxon>
        <taxon>Desulfitobacteriaceae</taxon>
        <taxon>Desulfosporosinus</taxon>
    </lineage>
</organism>
<dbReference type="Gene3D" id="3.40.50.150">
    <property type="entry name" value="Vaccinia Virus protein VP39"/>
    <property type="match status" value="1"/>
</dbReference>
<evidence type="ECO:0000313" key="2">
    <source>
        <dbReference type="EMBL" id="KLU63622.1"/>
    </source>
</evidence>
<sequence>MSFINKVGKFKYIYAFEPDEENFKTLNKELEELSVNACNDQIIAFNAGVFDKNERVLFQPNSNGGGSQINENGLQTIEVLALDSVLCEKEVTFIKMDIEGAEKEALLGAKEIITSQRPKLAICVYHKPEDLWEIPLLIKSWVPEYKLYLRHHCHDITETVCYAVLD</sequence>
<dbReference type="Pfam" id="PF05050">
    <property type="entry name" value="Methyltransf_21"/>
    <property type="match status" value="1"/>
</dbReference>
<protein>
    <recommendedName>
        <fullName evidence="1">Methyltransferase FkbM domain-containing protein</fullName>
    </recommendedName>
</protein>